<organism evidence="3 4">
    <name type="scientific">Brevibacillus ruminantium</name>
    <dbReference type="NCBI Taxonomy" id="2950604"/>
    <lineage>
        <taxon>Bacteria</taxon>
        <taxon>Bacillati</taxon>
        <taxon>Bacillota</taxon>
        <taxon>Bacilli</taxon>
        <taxon>Bacillales</taxon>
        <taxon>Paenibacillaceae</taxon>
        <taxon>Brevibacillus</taxon>
    </lineage>
</organism>
<accession>A0ABY4WMB3</accession>
<feature type="chain" id="PRO_5046997500" evidence="2">
    <location>
        <begin position="26"/>
        <end position="460"/>
    </location>
</feature>
<feature type="signal peptide" evidence="2">
    <location>
        <begin position="1"/>
        <end position="25"/>
    </location>
</feature>
<gene>
    <name evidence="3" type="ORF">NDK47_06730</name>
</gene>
<dbReference type="InterPro" id="IPR006059">
    <property type="entry name" value="SBP"/>
</dbReference>
<evidence type="ECO:0000256" key="1">
    <source>
        <dbReference type="SAM" id="MobiDB-lite"/>
    </source>
</evidence>
<dbReference type="Proteomes" id="UP001056500">
    <property type="component" value="Chromosome"/>
</dbReference>
<protein>
    <submittedName>
        <fullName evidence="3">Extracellular solute-binding protein</fullName>
    </submittedName>
</protein>
<dbReference type="RefSeq" id="WP_251874089.1">
    <property type="nucleotide sequence ID" value="NZ_CP098755.1"/>
</dbReference>
<dbReference type="PANTHER" id="PTHR43649">
    <property type="entry name" value="ARABINOSE-BINDING PROTEIN-RELATED"/>
    <property type="match status" value="1"/>
</dbReference>
<dbReference type="EMBL" id="CP098755">
    <property type="protein sequence ID" value="USG66985.1"/>
    <property type="molecule type" value="Genomic_DNA"/>
</dbReference>
<evidence type="ECO:0000313" key="4">
    <source>
        <dbReference type="Proteomes" id="UP001056500"/>
    </source>
</evidence>
<dbReference type="Pfam" id="PF01547">
    <property type="entry name" value="SBP_bac_1"/>
    <property type="match status" value="1"/>
</dbReference>
<name>A0ABY4WMB3_9BACL</name>
<dbReference type="InterPro" id="IPR050490">
    <property type="entry name" value="Bact_solute-bd_prot1"/>
</dbReference>
<dbReference type="PROSITE" id="PS51257">
    <property type="entry name" value="PROKAR_LIPOPROTEIN"/>
    <property type="match status" value="1"/>
</dbReference>
<feature type="compositionally biased region" description="Polar residues" evidence="1">
    <location>
        <begin position="35"/>
        <end position="54"/>
    </location>
</feature>
<keyword evidence="4" id="KW-1185">Reference proteome</keyword>
<keyword evidence="2" id="KW-0732">Signal</keyword>
<reference evidence="3" key="1">
    <citation type="submission" date="2022-06" db="EMBL/GenBank/DDBJ databases">
        <title>Genome sequencing of Brevibacillus sp. BB3-R1.</title>
        <authorList>
            <person name="Heo J."/>
            <person name="Lee D."/>
            <person name="Won M."/>
            <person name="Han B.-H."/>
            <person name="Hong S.-B."/>
            <person name="Kwon S.-W."/>
        </authorList>
    </citation>
    <scope>NUCLEOTIDE SEQUENCE</scope>
    <source>
        <strain evidence="3">BB3-R1</strain>
    </source>
</reference>
<dbReference type="SUPFAM" id="SSF53850">
    <property type="entry name" value="Periplasmic binding protein-like II"/>
    <property type="match status" value="1"/>
</dbReference>
<evidence type="ECO:0000256" key="2">
    <source>
        <dbReference type="SAM" id="SignalP"/>
    </source>
</evidence>
<dbReference type="PANTHER" id="PTHR43649:SF14">
    <property type="entry name" value="BLR3389 PROTEIN"/>
    <property type="match status" value="1"/>
</dbReference>
<proteinExistence type="predicted"/>
<sequence length="460" mass="50074">MKQAMKHAWKRAGALLLMSSLLVVAACSSGGGASTSTQPQAPAGSTTPADNSGSAVKKDVTLSLRHTQIKETSKKRLKILEDVVKKTEENNPGLKIELEGMDENVNRDQKLKAEMAAGNPPKIFEMFGGADTKLYVKAGRLLDLTDFLTESGLKDKFVNLEEFTVDGRVYGLPIGGYAEGFFYNKKLFAELGLSVPKTWDEFIAVNEKLKAAGKVPLALAAKDGWVNAMLFNTILERNAGMAAIEGLVNGTHKWTDPESVKALSDYASLVNADYFTKGALGLPYSDQGAQFLRGEAGMVFTGSWDATRYSGDEAGDLKGQIGFFPFPAISGGKGDQTSINAGYSNGFGFSKELTEEQKQMVYAFIKEHFNEEVEKRMLVEDRVLPSMKLSDLSGADQLITEVIQTINNASSTWRAYDAVVQPPVKLAVENSLQELIGKVKTPEQVAERLQKEQDKANQSK</sequence>
<evidence type="ECO:0000313" key="3">
    <source>
        <dbReference type="EMBL" id="USG66985.1"/>
    </source>
</evidence>
<dbReference type="Gene3D" id="3.40.190.10">
    <property type="entry name" value="Periplasmic binding protein-like II"/>
    <property type="match status" value="2"/>
</dbReference>
<feature type="region of interest" description="Disordered" evidence="1">
    <location>
        <begin position="28"/>
        <end position="56"/>
    </location>
</feature>